<proteinExistence type="predicted"/>
<organism evidence="1 2">
    <name type="scientific">Vicia faba</name>
    <name type="common">Broad bean</name>
    <name type="synonym">Faba vulgaris</name>
    <dbReference type="NCBI Taxonomy" id="3906"/>
    <lineage>
        <taxon>Eukaryota</taxon>
        <taxon>Viridiplantae</taxon>
        <taxon>Streptophyta</taxon>
        <taxon>Embryophyta</taxon>
        <taxon>Tracheophyta</taxon>
        <taxon>Spermatophyta</taxon>
        <taxon>Magnoliopsida</taxon>
        <taxon>eudicotyledons</taxon>
        <taxon>Gunneridae</taxon>
        <taxon>Pentapetalae</taxon>
        <taxon>rosids</taxon>
        <taxon>fabids</taxon>
        <taxon>Fabales</taxon>
        <taxon>Fabaceae</taxon>
        <taxon>Papilionoideae</taxon>
        <taxon>50 kb inversion clade</taxon>
        <taxon>NPAAA clade</taxon>
        <taxon>Hologalegina</taxon>
        <taxon>IRL clade</taxon>
        <taxon>Fabeae</taxon>
        <taxon>Vicia</taxon>
    </lineage>
</organism>
<protein>
    <submittedName>
        <fullName evidence="1">Uncharacterized protein</fullName>
    </submittedName>
</protein>
<gene>
    <name evidence="1" type="ORF">VFH_VI133520</name>
</gene>
<accession>A0AAV1BB58</accession>
<evidence type="ECO:0000313" key="1">
    <source>
        <dbReference type="EMBL" id="CAI8618660.1"/>
    </source>
</evidence>
<dbReference type="Proteomes" id="UP001157006">
    <property type="component" value="Chromosome 6"/>
</dbReference>
<sequence>MRVDVEDSHLKTRIVAPTNFHRRRLVDQDQFRAPHTIIHRGSRFVVGWAREEDVPHPPDVHHTSKTEVTLEKIIEVHILYTADEVSHIDDVEVTPHVERHTDNVVNRL</sequence>
<keyword evidence="2" id="KW-1185">Reference proteome</keyword>
<name>A0AAV1BB58_VICFA</name>
<dbReference type="EMBL" id="OX451741">
    <property type="protein sequence ID" value="CAI8618660.1"/>
    <property type="molecule type" value="Genomic_DNA"/>
</dbReference>
<dbReference type="AlphaFoldDB" id="A0AAV1BB58"/>
<reference evidence="1 2" key="1">
    <citation type="submission" date="2023-01" db="EMBL/GenBank/DDBJ databases">
        <authorList>
            <person name="Kreplak J."/>
        </authorList>
    </citation>
    <scope>NUCLEOTIDE SEQUENCE [LARGE SCALE GENOMIC DNA]</scope>
</reference>
<evidence type="ECO:0000313" key="2">
    <source>
        <dbReference type="Proteomes" id="UP001157006"/>
    </source>
</evidence>